<dbReference type="RefSeq" id="WP_005556694.1">
    <property type="nucleotide sequence ID" value="NZ_AOIB01000026.1"/>
</dbReference>
<accession>L9X861</accession>
<protein>
    <submittedName>
        <fullName evidence="1">Uncharacterized protein</fullName>
    </submittedName>
</protein>
<dbReference type="EMBL" id="AOIB01000026">
    <property type="protein sequence ID" value="ELY56823.1"/>
    <property type="molecule type" value="Genomic_DNA"/>
</dbReference>
<dbReference type="AlphaFoldDB" id="L9X861"/>
<gene>
    <name evidence="1" type="ORF">C491_12490</name>
</gene>
<proteinExistence type="predicted"/>
<dbReference type="OrthoDB" id="194661at2157"/>
<dbReference type="Proteomes" id="UP000011688">
    <property type="component" value="Unassembled WGS sequence"/>
</dbReference>
<dbReference type="eggNOG" id="arCOG13438">
    <property type="taxonomic scope" value="Archaea"/>
</dbReference>
<organism evidence="1 2">
    <name type="scientific">Natronococcus amylolyticus DSM 10524</name>
    <dbReference type="NCBI Taxonomy" id="1227497"/>
    <lineage>
        <taxon>Archaea</taxon>
        <taxon>Methanobacteriati</taxon>
        <taxon>Methanobacteriota</taxon>
        <taxon>Stenosarchaea group</taxon>
        <taxon>Halobacteria</taxon>
        <taxon>Halobacteriales</taxon>
        <taxon>Natrialbaceae</taxon>
        <taxon>Natronococcus</taxon>
    </lineage>
</organism>
<sequence>MSETPLEYQRDVLETVVDEAVSEGMTSKDEAQQLRHRVESLESMQSVDRLWDDLSQEYELLEPA</sequence>
<comment type="caution">
    <text evidence="1">The sequence shown here is derived from an EMBL/GenBank/DDBJ whole genome shotgun (WGS) entry which is preliminary data.</text>
</comment>
<name>L9X861_9EURY</name>
<reference evidence="1 2" key="1">
    <citation type="journal article" date="2014" name="PLoS Genet.">
        <title>Phylogenetically driven sequencing of extremely halophilic archaea reveals strategies for static and dynamic osmo-response.</title>
        <authorList>
            <person name="Becker E.A."/>
            <person name="Seitzer P.M."/>
            <person name="Tritt A."/>
            <person name="Larsen D."/>
            <person name="Krusor M."/>
            <person name="Yao A.I."/>
            <person name="Wu D."/>
            <person name="Madern D."/>
            <person name="Eisen J.A."/>
            <person name="Darling A.E."/>
            <person name="Facciotti M.T."/>
        </authorList>
    </citation>
    <scope>NUCLEOTIDE SEQUENCE [LARGE SCALE GENOMIC DNA]</scope>
    <source>
        <strain evidence="1 2">DSM 10524</strain>
    </source>
</reference>
<evidence type="ECO:0000313" key="2">
    <source>
        <dbReference type="Proteomes" id="UP000011688"/>
    </source>
</evidence>
<keyword evidence="2" id="KW-1185">Reference proteome</keyword>
<evidence type="ECO:0000313" key="1">
    <source>
        <dbReference type="EMBL" id="ELY56823.1"/>
    </source>
</evidence>